<evidence type="ECO:0000259" key="4">
    <source>
        <dbReference type="Pfam" id="PF26049"/>
    </source>
</evidence>
<protein>
    <submittedName>
        <fullName evidence="5">Methyltransferase</fullName>
    </submittedName>
</protein>
<dbReference type="Pfam" id="PF05175">
    <property type="entry name" value="MTS"/>
    <property type="match status" value="1"/>
</dbReference>
<evidence type="ECO:0000256" key="1">
    <source>
        <dbReference type="ARBA" id="ARBA00022603"/>
    </source>
</evidence>
<organism evidence="5 6">
    <name type="scientific">Microbacterium arthrosphaerae</name>
    <dbReference type="NCBI Taxonomy" id="792652"/>
    <lineage>
        <taxon>Bacteria</taxon>
        <taxon>Bacillati</taxon>
        <taxon>Actinomycetota</taxon>
        <taxon>Actinomycetes</taxon>
        <taxon>Micrococcales</taxon>
        <taxon>Microbacteriaceae</taxon>
        <taxon>Microbacterium</taxon>
    </lineage>
</organism>
<dbReference type="PANTHER" id="PTHR47816:SF5">
    <property type="entry name" value="RIBOSOMAL RNA LARGE SUBUNIT METHYLTRANSFERASE G"/>
    <property type="match status" value="1"/>
</dbReference>
<keyword evidence="1 5" id="KW-0489">Methyltransferase</keyword>
<dbReference type="SUPFAM" id="SSF53335">
    <property type="entry name" value="S-adenosyl-L-methionine-dependent methyltransferases"/>
    <property type="match status" value="1"/>
</dbReference>
<name>A0ABU4GWA0_9MICO</name>
<dbReference type="PANTHER" id="PTHR47816">
    <property type="entry name" value="RIBOSOMAL RNA SMALL SUBUNIT METHYLTRANSFERASE C"/>
    <property type="match status" value="1"/>
</dbReference>
<feature type="domain" description="RlmG N-terminal" evidence="4">
    <location>
        <begin position="7"/>
        <end position="175"/>
    </location>
</feature>
<gene>
    <name evidence="5" type="ORF">R8Z58_00950</name>
</gene>
<evidence type="ECO:0000259" key="3">
    <source>
        <dbReference type="Pfam" id="PF05175"/>
    </source>
</evidence>
<keyword evidence="6" id="KW-1185">Reference proteome</keyword>
<reference evidence="5 6" key="1">
    <citation type="submission" date="2023-11" db="EMBL/GenBank/DDBJ databases">
        <title>Draft genome sequence of Microbacterium arthrosphaerae JCM 30492.</title>
        <authorList>
            <person name="Zhang G."/>
            <person name="Ding Y."/>
        </authorList>
    </citation>
    <scope>NUCLEOTIDE SEQUENCE [LARGE SCALE GENOMIC DNA]</scope>
    <source>
        <strain evidence="5 6">JCM 30492</strain>
    </source>
</reference>
<dbReference type="GO" id="GO:0032259">
    <property type="term" value="P:methylation"/>
    <property type="evidence" value="ECO:0007669"/>
    <property type="project" value="UniProtKB-KW"/>
</dbReference>
<dbReference type="Pfam" id="PF26049">
    <property type="entry name" value="RLMG_N"/>
    <property type="match status" value="1"/>
</dbReference>
<evidence type="ECO:0000313" key="6">
    <source>
        <dbReference type="Proteomes" id="UP001283109"/>
    </source>
</evidence>
<dbReference type="Gene3D" id="3.40.50.150">
    <property type="entry name" value="Vaccinia Virus protein VP39"/>
    <property type="match status" value="2"/>
</dbReference>
<dbReference type="InterPro" id="IPR007848">
    <property type="entry name" value="Small_mtfrase_dom"/>
</dbReference>
<evidence type="ECO:0000313" key="5">
    <source>
        <dbReference type="EMBL" id="MDW4571341.1"/>
    </source>
</evidence>
<keyword evidence="2" id="KW-0808">Transferase</keyword>
<dbReference type="InterPro" id="IPR046977">
    <property type="entry name" value="RsmC/RlmG"/>
</dbReference>
<dbReference type="EMBL" id="JAWQEV010000001">
    <property type="protein sequence ID" value="MDW4571341.1"/>
    <property type="molecule type" value="Genomic_DNA"/>
</dbReference>
<accession>A0ABU4GWA0</accession>
<dbReference type="InterPro" id="IPR029063">
    <property type="entry name" value="SAM-dependent_MTases_sf"/>
</dbReference>
<feature type="domain" description="Methyltransferase small" evidence="3">
    <location>
        <begin position="196"/>
        <end position="364"/>
    </location>
</feature>
<dbReference type="CDD" id="cd02440">
    <property type="entry name" value="AdoMet_MTases"/>
    <property type="match status" value="1"/>
</dbReference>
<comment type="caution">
    <text evidence="5">The sequence shown here is derived from an EMBL/GenBank/DDBJ whole genome shotgun (WGS) entry which is preliminary data.</text>
</comment>
<dbReference type="Proteomes" id="UP001283109">
    <property type="component" value="Unassembled WGS sequence"/>
</dbReference>
<proteinExistence type="predicted"/>
<evidence type="ECO:0000256" key="2">
    <source>
        <dbReference type="ARBA" id="ARBA00022679"/>
    </source>
</evidence>
<dbReference type="RefSeq" id="WP_318351887.1">
    <property type="nucleotide sequence ID" value="NZ_JAWQEV010000001.1"/>
</dbReference>
<dbReference type="GO" id="GO:0008168">
    <property type="term" value="F:methyltransferase activity"/>
    <property type="evidence" value="ECO:0007669"/>
    <property type="project" value="UniProtKB-KW"/>
</dbReference>
<dbReference type="InterPro" id="IPR058679">
    <property type="entry name" value="RlmG_N"/>
</dbReference>
<sequence length="370" mass="39063">MTFSLDDLRRWPDVEAPDLVASDAADRLLLDESVSARREAAPGELVVIGDGYGALTLSAAADGGSGIRVHQDPLTGERALAANAHRAALTGAFASLPLSEDLVRGARVVLLRLPRSLDALRDIAQLIAAHAEPDVVVFAGGRVKHMTLAMNDVLRDSFVRLDVTHARQKSRVLVVRGARGGADPAPRRETHDGLVVCAFGGAFAGTSIDIGTRFLLAQLPELVTSGGDVIDFACGTGVVGATLALREPALRIVACDQSAAAVASARATAIANGVADRVEVVRDDMLGSRPYESASFIALNPPFHSGSAVHEGIAPRMFADAARVLRPGGELWTVWNSALRYRPALERHVGPTRQVARNAKFTVTASTRRS</sequence>